<feature type="region of interest" description="Disordered" evidence="1">
    <location>
        <begin position="49"/>
        <end position="120"/>
    </location>
</feature>
<dbReference type="InterPro" id="IPR041591">
    <property type="entry name" value="OCRE"/>
</dbReference>
<sequence length="152" mass="16583">MIADWELDSVSGYYYNKLNGFYYDPNSGFYYSDAIGKWVTQEEAFAIGGSAQPKPKGSLSKKPLSAASEPGSKSNSGPAPGLVVQGSSLNPSRTIKGASSSIAVKKRTRQDEKKPKVVSKEEAAALKAREAAKKRVEEREKPMLGLYQNYRL</sequence>
<dbReference type="InterPro" id="IPR040023">
    <property type="entry name" value="WBP4"/>
</dbReference>
<evidence type="ECO:0000313" key="3">
    <source>
        <dbReference type="EMBL" id="MCL7045840.1"/>
    </source>
</evidence>
<dbReference type="Proteomes" id="UP001177140">
    <property type="component" value="Unassembled WGS sequence"/>
</dbReference>
<feature type="compositionally biased region" description="Polar residues" evidence="1">
    <location>
        <begin position="85"/>
        <end position="102"/>
    </location>
</feature>
<evidence type="ECO:0000313" key="4">
    <source>
        <dbReference type="Proteomes" id="UP001177140"/>
    </source>
</evidence>
<evidence type="ECO:0000259" key="2">
    <source>
        <dbReference type="Pfam" id="PF17780"/>
    </source>
</evidence>
<dbReference type="PANTHER" id="PTHR13173:SF10">
    <property type="entry name" value="WW DOMAIN-BINDING PROTEIN 4"/>
    <property type="match status" value="1"/>
</dbReference>
<reference evidence="3" key="1">
    <citation type="submission" date="2022-03" db="EMBL/GenBank/DDBJ databases">
        <title>A functionally conserved STORR gene fusion in Papaver species that diverged 16.8 million years ago.</title>
        <authorList>
            <person name="Catania T."/>
        </authorList>
    </citation>
    <scope>NUCLEOTIDE SEQUENCE</scope>
    <source>
        <strain evidence="3">S-191538</strain>
    </source>
</reference>
<organism evidence="3 4">
    <name type="scientific">Papaver nudicaule</name>
    <name type="common">Iceland poppy</name>
    <dbReference type="NCBI Taxonomy" id="74823"/>
    <lineage>
        <taxon>Eukaryota</taxon>
        <taxon>Viridiplantae</taxon>
        <taxon>Streptophyta</taxon>
        <taxon>Embryophyta</taxon>
        <taxon>Tracheophyta</taxon>
        <taxon>Spermatophyta</taxon>
        <taxon>Magnoliopsida</taxon>
        <taxon>Ranunculales</taxon>
        <taxon>Papaveraceae</taxon>
        <taxon>Papaveroideae</taxon>
        <taxon>Papaver</taxon>
    </lineage>
</organism>
<comment type="caution">
    <text evidence="3">The sequence shown here is derived from an EMBL/GenBank/DDBJ whole genome shotgun (WGS) entry which is preliminary data.</text>
</comment>
<dbReference type="Pfam" id="PF17780">
    <property type="entry name" value="OCRE"/>
    <property type="match status" value="1"/>
</dbReference>
<dbReference type="PANTHER" id="PTHR13173">
    <property type="entry name" value="WW DOMAIN BINDING PROTEIN 4"/>
    <property type="match status" value="1"/>
</dbReference>
<gene>
    <name evidence="3" type="ORF">MKW94_026070</name>
</gene>
<feature type="domain" description="OCRE" evidence="2">
    <location>
        <begin position="4"/>
        <end position="43"/>
    </location>
</feature>
<dbReference type="GO" id="GO:0003723">
    <property type="term" value="F:RNA binding"/>
    <property type="evidence" value="ECO:0007669"/>
    <property type="project" value="TreeGrafter"/>
</dbReference>
<feature type="compositionally biased region" description="Basic and acidic residues" evidence="1">
    <location>
        <begin position="109"/>
        <end position="120"/>
    </location>
</feature>
<protein>
    <recommendedName>
        <fullName evidence="2">OCRE domain-containing protein</fullName>
    </recommendedName>
</protein>
<name>A0AA42AZP3_PAPNU</name>
<evidence type="ECO:0000256" key="1">
    <source>
        <dbReference type="SAM" id="MobiDB-lite"/>
    </source>
</evidence>
<accession>A0AA42AZP3</accession>
<dbReference type="GO" id="GO:0000398">
    <property type="term" value="P:mRNA splicing, via spliceosome"/>
    <property type="evidence" value="ECO:0007669"/>
    <property type="project" value="InterPro"/>
</dbReference>
<feature type="compositionally biased region" description="Low complexity" evidence="1">
    <location>
        <begin position="53"/>
        <end position="68"/>
    </location>
</feature>
<keyword evidence="4" id="KW-1185">Reference proteome</keyword>
<dbReference type="AlphaFoldDB" id="A0AA42AZP3"/>
<proteinExistence type="predicted"/>
<dbReference type="GO" id="GO:0071011">
    <property type="term" value="C:precatalytic spliceosome"/>
    <property type="evidence" value="ECO:0007669"/>
    <property type="project" value="TreeGrafter"/>
</dbReference>
<dbReference type="EMBL" id="JAJJMA010274433">
    <property type="protein sequence ID" value="MCL7045840.1"/>
    <property type="molecule type" value="Genomic_DNA"/>
</dbReference>